<dbReference type="Proteomes" id="UP000198345">
    <property type="component" value="Unassembled WGS sequence"/>
</dbReference>
<dbReference type="RefSeq" id="WP_089051089.1">
    <property type="nucleotide sequence ID" value="NZ_FXTV01000027.1"/>
</dbReference>
<protein>
    <submittedName>
        <fullName evidence="1">STAS/SEC14 domain-containing protein</fullName>
    </submittedName>
</protein>
<accession>A0A226GZP1</accession>
<dbReference type="InterPro" id="IPR038396">
    <property type="entry name" value="SpoIIAA-like_sf"/>
</dbReference>
<dbReference type="InterPro" id="IPR021866">
    <property type="entry name" value="SpoIIAA-like"/>
</dbReference>
<gene>
    <name evidence="1" type="ORF">B0A66_17185</name>
</gene>
<dbReference type="Pfam" id="PF11964">
    <property type="entry name" value="SpoIIAA-like"/>
    <property type="match status" value="1"/>
</dbReference>
<evidence type="ECO:0000313" key="2">
    <source>
        <dbReference type="Proteomes" id="UP000198345"/>
    </source>
</evidence>
<dbReference type="SUPFAM" id="SSF52091">
    <property type="entry name" value="SpoIIaa-like"/>
    <property type="match status" value="1"/>
</dbReference>
<proteinExistence type="predicted"/>
<evidence type="ECO:0000313" key="1">
    <source>
        <dbReference type="EMBL" id="OXA86901.1"/>
    </source>
</evidence>
<dbReference type="InterPro" id="IPR036513">
    <property type="entry name" value="STAS_dom_sf"/>
</dbReference>
<reference evidence="1 2" key="1">
    <citation type="submission" date="2016-11" db="EMBL/GenBank/DDBJ databases">
        <title>Whole genomes of Flavobacteriaceae.</title>
        <authorList>
            <person name="Stine C."/>
            <person name="Li C."/>
            <person name="Tadesse D."/>
        </authorList>
    </citation>
    <scope>NUCLEOTIDE SEQUENCE [LARGE SCALE GENOMIC DNA]</scope>
    <source>
        <strain evidence="1 2">DSM 18292</strain>
    </source>
</reference>
<name>A0A226GZP1_9FLAO</name>
<dbReference type="EMBL" id="MUGW01000037">
    <property type="protein sequence ID" value="OXA86901.1"/>
    <property type="molecule type" value="Genomic_DNA"/>
</dbReference>
<dbReference type="Gene3D" id="3.40.50.10600">
    <property type="entry name" value="SpoIIaa-like domains"/>
    <property type="match status" value="1"/>
</dbReference>
<organism evidence="1 2">
    <name type="scientific">Flavobacterium hercynium</name>
    <dbReference type="NCBI Taxonomy" id="387094"/>
    <lineage>
        <taxon>Bacteria</taxon>
        <taxon>Pseudomonadati</taxon>
        <taxon>Bacteroidota</taxon>
        <taxon>Flavobacteriia</taxon>
        <taxon>Flavobacteriales</taxon>
        <taxon>Flavobacteriaceae</taxon>
        <taxon>Flavobacterium</taxon>
    </lineage>
</organism>
<dbReference type="OrthoDB" id="555504at2"/>
<comment type="caution">
    <text evidence="1">The sequence shown here is derived from an EMBL/GenBank/DDBJ whole genome shotgun (WGS) entry which is preliminary data.</text>
</comment>
<keyword evidence="2" id="KW-1185">Reference proteome</keyword>
<sequence>MIHKIETAENIVAFRALGQVTTDDFKMVVLPELEGLSKGINGINFLFALDTDSQDLTNNSWLQDSLTGLKQFANWKRFAIVSDDEVSISNGFTFNESGEFRGFKKQAFNKALKWVEGSTNNV</sequence>
<dbReference type="AlphaFoldDB" id="A0A226GZP1"/>